<dbReference type="PRINTS" id="PR00420">
    <property type="entry name" value="RNGMNOXGNASE"/>
</dbReference>
<dbReference type="InterPro" id="IPR012941">
    <property type="entry name" value="Phe_hydrox_C_dim_dom"/>
</dbReference>
<keyword evidence="3" id="KW-0274">FAD</keyword>
<dbReference type="EMBL" id="KE504132">
    <property type="protein sequence ID" value="EPT02942.1"/>
    <property type="molecule type" value="Genomic_DNA"/>
</dbReference>
<dbReference type="InParanoid" id="S8ED85"/>
<evidence type="ECO:0000256" key="3">
    <source>
        <dbReference type="ARBA" id="ARBA00022827"/>
    </source>
</evidence>
<evidence type="ECO:0000256" key="2">
    <source>
        <dbReference type="ARBA" id="ARBA00022630"/>
    </source>
</evidence>
<organism evidence="7 8">
    <name type="scientific">Fomitopsis schrenkii</name>
    <name type="common">Brown rot fungus</name>
    <dbReference type="NCBI Taxonomy" id="2126942"/>
    <lineage>
        <taxon>Eukaryota</taxon>
        <taxon>Fungi</taxon>
        <taxon>Dikarya</taxon>
        <taxon>Basidiomycota</taxon>
        <taxon>Agaricomycotina</taxon>
        <taxon>Agaricomycetes</taxon>
        <taxon>Polyporales</taxon>
        <taxon>Fomitopsis</taxon>
    </lineage>
</organism>
<reference evidence="7 8" key="1">
    <citation type="journal article" date="2012" name="Science">
        <title>The Paleozoic origin of enzymatic lignin decomposition reconstructed from 31 fungal genomes.</title>
        <authorList>
            <person name="Floudas D."/>
            <person name="Binder M."/>
            <person name="Riley R."/>
            <person name="Barry K."/>
            <person name="Blanchette R.A."/>
            <person name="Henrissat B."/>
            <person name="Martinez A.T."/>
            <person name="Otillar R."/>
            <person name="Spatafora J.W."/>
            <person name="Yadav J.S."/>
            <person name="Aerts A."/>
            <person name="Benoit I."/>
            <person name="Boyd A."/>
            <person name="Carlson A."/>
            <person name="Copeland A."/>
            <person name="Coutinho P.M."/>
            <person name="de Vries R.P."/>
            <person name="Ferreira P."/>
            <person name="Findley K."/>
            <person name="Foster B."/>
            <person name="Gaskell J."/>
            <person name="Glotzer D."/>
            <person name="Gorecki P."/>
            <person name="Heitman J."/>
            <person name="Hesse C."/>
            <person name="Hori C."/>
            <person name="Igarashi K."/>
            <person name="Jurgens J.A."/>
            <person name="Kallen N."/>
            <person name="Kersten P."/>
            <person name="Kohler A."/>
            <person name="Kuees U."/>
            <person name="Kumar T.K.A."/>
            <person name="Kuo A."/>
            <person name="LaButti K."/>
            <person name="Larrondo L.F."/>
            <person name="Lindquist E."/>
            <person name="Ling A."/>
            <person name="Lombard V."/>
            <person name="Lucas S."/>
            <person name="Lundell T."/>
            <person name="Martin R."/>
            <person name="McLaughlin D.J."/>
            <person name="Morgenstern I."/>
            <person name="Morin E."/>
            <person name="Murat C."/>
            <person name="Nagy L.G."/>
            <person name="Nolan M."/>
            <person name="Ohm R.A."/>
            <person name="Patyshakuliyeva A."/>
            <person name="Rokas A."/>
            <person name="Ruiz-Duenas F.J."/>
            <person name="Sabat G."/>
            <person name="Salamov A."/>
            <person name="Samejima M."/>
            <person name="Schmutz J."/>
            <person name="Slot J.C."/>
            <person name="St John F."/>
            <person name="Stenlid J."/>
            <person name="Sun H."/>
            <person name="Sun S."/>
            <person name="Syed K."/>
            <person name="Tsang A."/>
            <person name="Wiebenga A."/>
            <person name="Young D."/>
            <person name="Pisabarro A."/>
            <person name="Eastwood D.C."/>
            <person name="Martin F."/>
            <person name="Cullen D."/>
            <person name="Grigoriev I.V."/>
            <person name="Hibbett D.S."/>
        </authorList>
    </citation>
    <scope>NUCLEOTIDE SEQUENCE</scope>
    <source>
        <strain evidence="8">FP-58527</strain>
    </source>
</reference>
<keyword evidence="2" id="KW-0285">Flavoprotein</keyword>
<dbReference type="AlphaFoldDB" id="S8ED85"/>
<dbReference type="GO" id="GO:0016709">
    <property type="term" value="F:oxidoreductase activity, acting on paired donors, with incorporation or reduction of molecular oxygen, NAD(P)H as one donor, and incorporation of one atom of oxygen"/>
    <property type="evidence" value="ECO:0007669"/>
    <property type="project" value="UniProtKB-ARBA"/>
</dbReference>
<dbReference type="PANTHER" id="PTHR43004">
    <property type="entry name" value="TRK SYSTEM POTASSIUM UPTAKE PROTEIN"/>
    <property type="match status" value="1"/>
</dbReference>
<dbReference type="CDD" id="cd02979">
    <property type="entry name" value="PHOX_C"/>
    <property type="match status" value="1"/>
</dbReference>
<name>S8ED85_FOMSC</name>
<dbReference type="Gene3D" id="3.30.9.10">
    <property type="entry name" value="D-Amino Acid Oxidase, subunit A, domain 2"/>
    <property type="match status" value="1"/>
</dbReference>
<evidence type="ECO:0008006" key="9">
    <source>
        <dbReference type="Google" id="ProtNLM"/>
    </source>
</evidence>
<dbReference type="PANTHER" id="PTHR43004:SF20">
    <property type="entry name" value="2-MONOOXYGENASE, PUTATIVE (AFU_ORTHOLOGUE AFUA_1G13660)-RELATED"/>
    <property type="match status" value="1"/>
</dbReference>
<dbReference type="InterPro" id="IPR036249">
    <property type="entry name" value="Thioredoxin-like_sf"/>
</dbReference>
<dbReference type="Gene3D" id="3.50.50.60">
    <property type="entry name" value="FAD/NAD(P)-binding domain"/>
    <property type="match status" value="1"/>
</dbReference>
<dbReference type="Pfam" id="PF01494">
    <property type="entry name" value="FAD_binding_3"/>
    <property type="match status" value="1"/>
</dbReference>
<evidence type="ECO:0000313" key="7">
    <source>
        <dbReference type="EMBL" id="EPT02942.1"/>
    </source>
</evidence>
<dbReference type="STRING" id="743788.S8ED85"/>
<evidence type="ECO:0000256" key="4">
    <source>
        <dbReference type="ARBA" id="ARBA00023002"/>
    </source>
</evidence>
<dbReference type="SUPFAM" id="SSF52833">
    <property type="entry name" value="Thioredoxin-like"/>
    <property type="match status" value="1"/>
</dbReference>
<evidence type="ECO:0000259" key="6">
    <source>
        <dbReference type="Pfam" id="PF07976"/>
    </source>
</evidence>
<dbReference type="InterPro" id="IPR036188">
    <property type="entry name" value="FAD/NAD-bd_sf"/>
</dbReference>
<keyword evidence="4" id="KW-0560">Oxidoreductase</keyword>
<dbReference type="OrthoDB" id="1716816at2759"/>
<dbReference type="eggNOG" id="KOG3855">
    <property type="taxonomic scope" value="Eukaryota"/>
</dbReference>
<dbReference type="GO" id="GO:0071949">
    <property type="term" value="F:FAD binding"/>
    <property type="evidence" value="ECO:0007669"/>
    <property type="project" value="InterPro"/>
</dbReference>
<dbReference type="Gene3D" id="3.40.30.20">
    <property type="match status" value="1"/>
</dbReference>
<dbReference type="SUPFAM" id="SSF51905">
    <property type="entry name" value="FAD/NAD(P)-binding domain"/>
    <property type="match status" value="1"/>
</dbReference>
<evidence type="ECO:0000259" key="5">
    <source>
        <dbReference type="Pfam" id="PF01494"/>
    </source>
</evidence>
<proteinExistence type="inferred from homology"/>
<sequence length="605" mass="66603">MPVPLTKDSDVDVLIIGAGPAGLMGAHALKRAGVNVRVIDQRPHKVAAGQADGIQPRTVEVFQSYGLAERLLREGNQMHMGAFYNPSPNGGIQCTGRASDVTAPTARYPYEVTLHQGGIEAIFLDSMAAMGLQVERPIVPSSIEISSDEAELKDPNSHPVKVVLKYLDAPEGGIDTEIVRAKYVLGADGAHSWVRKSCDIAMEGEQTDYIWGVVDMVPETDFPDIRNWCAIHSSNGSCMIIPREGDVVRLYIQLTDTDVVDASGRVDKSKMGPQQLIEVANKSFHPYKIAPKDDIDWWTIYIIGQRVAAKYSVHERVFIAGDACHTHSPKAGQGMNASMNDTHNLAWKLAHVLRGWADTSLLKTYEFERRQYAQDLIDFDKKFSALFSGKPRTEDNQDGVSHEDFLAAFQTFGLFTSGIGVHYQPSVIVNSAYQSSASNLVIGQRVPPHVFVRASDARPYEIQDLLPSDARWKVLVFAGDVVAPAQSARVHALAEQMARPEGFLKRYSGARGNVEKVFDVLTIASGDKLKVITADVPALFRPHWSKLLVDDQDMYKRSGGGGYEYYGVDPRGVIVIVRPDGYVGMVAPFEHHDALDKYFASFMIA</sequence>
<accession>S8ED85</accession>
<feature type="domain" description="Phenol hydroxylase-like C-terminal dimerisation" evidence="6">
    <location>
        <begin position="421"/>
        <end position="604"/>
    </location>
</feature>
<dbReference type="InterPro" id="IPR050641">
    <property type="entry name" value="RIFMO-like"/>
</dbReference>
<dbReference type="HOGENOM" id="CLU_009665_9_2_1"/>
<comment type="similarity">
    <text evidence="1">Belongs to the PheA/TfdB FAD monooxygenase family.</text>
</comment>
<evidence type="ECO:0000313" key="8">
    <source>
        <dbReference type="Proteomes" id="UP000015241"/>
    </source>
</evidence>
<dbReference type="InterPro" id="IPR038220">
    <property type="entry name" value="PHOX_C_sf"/>
</dbReference>
<keyword evidence="8" id="KW-1185">Reference proteome</keyword>
<protein>
    <recommendedName>
        <fullName evidence="9">FAD-binding domain-containing protein</fullName>
    </recommendedName>
</protein>
<dbReference type="InterPro" id="IPR002938">
    <property type="entry name" value="FAD-bd"/>
</dbReference>
<gene>
    <name evidence="7" type="ORF">FOMPIDRAFT_1159493</name>
</gene>
<dbReference type="Proteomes" id="UP000015241">
    <property type="component" value="Unassembled WGS sequence"/>
</dbReference>
<dbReference type="Pfam" id="PF07976">
    <property type="entry name" value="Phe_hydrox_dim"/>
    <property type="match status" value="1"/>
</dbReference>
<evidence type="ECO:0000256" key="1">
    <source>
        <dbReference type="ARBA" id="ARBA00007801"/>
    </source>
</evidence>
<feature type="domain" description="FAD-binding" evidence="5">
    <location>
        <begin position="10"/>
        <end position="379"/>
    </location>
</feature>
<dbReference type="SUPFAM" id="SSF54373">
    <property type="entry name" value="FAD-linked reductases, C-terminal domain"/>
    <property type="match status" value="1"/>
</dbReference>